<accession>A0A1I8AZM9</accession>
<keyword evidence="1" id="KW-1185">Reference proteome</keyword>
<name>A0A1I8AZM9_MELHA</name>
<dbReference type="AlphaFoldDB" id="A0A1I8AZM9"/>
<proteinExistence type="predicted"/>
<reference evidence="2" key="1">
    <citation type="submission" date="2016-11" db="UniProtKB">
        <authorList>
            <consortium name="WormBaseParasite"/>
        </authorList>
    </citation>
    <scope>IDENTIFICATION</scope>
</reference>
<sequence>MAYRYQYFNNFQQHPQPLYKQQSYRMQPDLLIRTVTTTKIIQEQRAAEAKALMPPYGVRMRPEFLIQAVTESKLAQKRAATAAKLAAAEAKRAAESEKLLVPRAIIPPDFGSLNDNSMLKIADFVPGVPPNYEKEFSYRELTMPVPLPTDGLYSKEQILIIGAQHCLRLEVKDLRRKKLFEIMEGIN</sequence>
<organism evidence="1 2">
    <name type="scientific">Meloidogyne hapla</name>
    <name type="common">Root-knot nematode worm</name>
    <dbReference type="NCBI Taxonomy" id="6305"/>
    <lineage>
        <taxon>Eukaryota</taxon>
        <taxon>Metazoa</taxon>
        <taxon>Ecdysozoa</taxon>
        <taxon>Nematoda</taxon>
        <taxon>Chromadorea</taxon>
        <taxon>Rhabditida</taxon>
        <taxon>Tylenchina</taxon>
        <taxon>Tylenchomorpha</taxon>
        <taxon>Tylenchoidea</taxon>
        <taxon>Meloidogynidae</taxon>
        <taxon>Meloidogyninae</taxon>
        <taxon>Meloidogyne</taxon>
    </lineage>
</organism>
<protein>
    <submittedName>
        <fullName evidence="2">U1snRNP70_N domain-containing protein</fullName>
    </submittedName>
</protein>
<dbReference type="WBParaSite" id="MhA1_Contig1131.frz3.gene5">
    <property type="protein sequence ID" value="MhA1_Contig1131.frz3.gene5"/>
    <property type="gene ID" value="MhA1_Contig1131.frz3.gene5"/>
</dbReference>
<evidence type="ECO:0000313" key="2">
    <source>
        <dbReference type="WBParaSite" id="MhA1_Contig1131.frz3.gene5"/>
    </source>
</evidence>
<dbReference type="Proteomes" id="UP000095281">
    <property type="component" value="Unplaced"/>
</dbReference>
<evidence type="ECO:0000313" key="1">
    <source>
        <dbReference type="Proteomes" id="UP000095281"/>
    </source>
</evidence>